<keyword evidence="3" id="KW-1185">Reference proteome</keyword>
<dbReference type="Proteomes" id="UP000297729">
    <property type="component" value="Unassembled WGS sequence"/>
</dbReference>
<comment type="caution">
    <text evidence="2">The sequence shown here is derived from an EMBL/GenBank/DDBJ whole genome shotgun (WGS) entry which is preliminary data.</text>
</comment>
<name>A0A4Y9S9S5_9BURK</name>
<organism evidence="2 3">
    <name type="scientific">Duganella callida</name>
    <dbReference type="NCBI Taxonomy" id="2561932"/>
    <lineage>
        <taxon>Bacteria</taxon>
        <taxon>Pseudomonadati</taxon>
        <taxon>Pseudomonadota</taxon>
        <taxon>Betaproteobacteria</taxon>
        <taxon>Burkholderiales</taxon>
        <taxon>Oxalobacteraceae</taxon>
        <taxon>Telluria group</taxon>
        <taxon>Duganella</taxon>
    </lineage>
</organism>
<proteinExistence type="predicted"/>
<reference evidence="2 3" key="1">
    <citation type="submission" date="2019-03" db="EMBL/GenBank/DDBJ databases">
        <title>Draft Genome Sequence of Duganella callidus sp. nov., a Novel Duganella Species Isolated from Cultivated Soil.</title>
        <authorList>
            <person name="Raths R."/>
            <person name="Peta V."/>
            <person name="Bucking H."/>
        </authorList>
    </citation>
    <scope>NUCLEOTIDE SEQUENCE [LARGE SCALE GENOMIC DNA]</scope>
    <source>
        <strain evidence="2 3">DN04</strain>
    </source>
</reference>
<protein>
    <submittedName>
        <fullName evidence="2">Uncharacterized protein</fullName>
    </submittedName>
</protein>
<feature type="region of interest" description="Disordered" evidence="1">
    <location>
        <begin position="386"/>
        <end position="405"/>
    </location>
</feature>
<evidence type="ECO:0000313" key="2">
    <source>
        <dbReference type="EMBL" id="TFW17281.1"/>
    </source>
</evidence>
<evidence type="ECO:0000313" key="3">
    <source>
        <dbReference type="Proteomes" id="UP000297729"/>
    </source>
</evidence>
<feature type="compositionally biased region" description="Low complexity" evidence="1">
    <location>
        <begin position="388"/>
        <end position="405"/>
    </location>
</feature>
<evidence type="ECO:0000256" key="1">
    <source>
        <dbReference type="SAM" id="MobiDB-lite"/>
    </source>
</evidence>
<dbReference type="AlphaFoldDB" id="A0A4Y9S9S5"/>
<sequence>MSPTTYLRWNLATLLLGSLLCVTLVVLVDPYGLYGLIDRPGFNQVKPALTRYQDEIKVTRALHSGATQLIFGNSRADIGFDPATPAMAARGAGYNLAIPGTGIGVAVQQLRYLRAHGVRPATVVAGMEFLDFMDRQSVPPPVAAHPVQDWSWRVQTLFSLSSVKDALTTLAIQHDEEAATISAGGYNPLRDYVKYARADGYYQMFAQRARENAVSFTRKAMDGLNEAEVRREVGAFLDAAAAPGADIHLLIYPYHAQILLLMEETGIWPAFERWKTLLIAAAEQARRRHPDARITLHDFSGYGVYACETIPAPDDRRSVTQWYWEGGHFKKALGDIVLRQTLQPQPGLRFGYVLDHANGEQNRRRIAAERDACQQRQPRLFSETRRFLPATGPAPTPLAGTQSGG</sequence>
<dbReference type="RefSeq" id="WP_135203525.1">
    <property type="nucleotide sequence ID" value="NZ_SPVG01000210.1"/>
</dbReference>
<accession>A0A4Y9S9S5</accession>
<dbReference type="EMBL" id="SPVG01000210">
    <property type="protein sequence ID" value="TFW17281.1"/>
    <property type="molecule type" value="Genomic_DNA"/>
</dbReference>
<gene>
    <name evidence="2" type="ORF">E4L98_21160</name>
</gene>
<dbReference type="OrthoDB" id="7324894at2"/>